<dbReference type="InterPro" id="IPR036249">
    <property type="entry name" value="Thioredoxin-like_sf"/>
</dbReference>
<comment type="caution">
    <text evidence="1">The sequence shown here is derived from an EMBL/GenBank/DDBJ whole genome shotgun (WGS) entry which is preliminary data.</text>
</comment>
<gene>
    <name evidence="1" type="ORF">ACFSR9_04235</name>
</gene>
<dbReference type="Proteomes" id="UP001597475">
    <property type="component" value="Unassembled WGS sequence"/>
</dbReference>
<dbReference type="Pfam" id="PF01257">
    <property type="entry name" value="2Fe-2S_thioredx"/>
    <property type="match status" value="1"/>
</dbReference>
<evidence type="ECO:0000313" key="1">
    <source>
        <dbReference type="EMBL" id="MFD2608652.1"/>
    </source>
</evidence>
<reference evidence="2" key="1">
    <citation type="journal article" date="2019" name="Int. J. Syst. Evol. Microbiol.">
        <title>The Global Catalogue of Microorganisms (GCM) 10K type strain sequencing project: providing services to taxonomists for standard genome sequencing and annotation.</title>
        <authorList>
            <consortium name="The Broad Institute Genomics Platform"/>
            <consortium name="The Broad Institute Genome Sequencing Center for Infectious Disease"/>
            <person name="Wu L."/>
            <person name="Ma J."/>
        </authorList>
    </citation>
    <scope>NUCLEOTIDE SEQUENCE [LARGE SCALE GENOMIC DNA]</scope>
    <source>
        <strain evidence="2">KCTC 33842</strain>
    </source>
</reference>
<proteinExistence type="predicted"/>
<dbReference type="SUPFAM" id="SSF52833">
    <property type="entry name" value="Thioredoxin-like"/>
    <property type="match status" value="1"/>
</dbReference>
<name>A0ABW5P3I1_9DEIO</name>
<dbReference type="RefSeq" id="WP_386843369.1">
    <property type="nucleotide sequence ID" value="NZ_JBHUMK010000014.1"/>
</dbReference>
<dbReference type="EMBL" id="JBHUMK010000014">
    <property type="protein sequence ID" value="MFD2608652.1"/>
    <property type="molecule type" value="Genomic_DNA"/>
</dbReference>
<dbReference type="CDD" id="cd02980">
    <property type="entry name" value="TRX_Fd_family"/>
    <property type="match status" value="1"/>
</dbReference>
<protein>
    <submittedName>
        <fullName evidence="1">Ferredoxin</fullName>
    </submittedName>
</protein>
<organism evidence="1 2">
    <name type="scientific">Deinococcus taklimakanensis</name>
    <dbReference type="NCBI Taxonomy" id="536443"/>
    <lineage>
        <taxon>Bacteria</taxon>
        <taxon>Thermotogati</taxon>
        <taxon>Deinococcota</taxon>
        <taxon>Deinococci</taxon>
        <taxon>Deinococcales</taxon>
        <taxon>Deinococcaceae</taxon>
        <taxon>Deinococcus</taxon>
    </lineage>
</organism>
<dbReference type="Gene3D" id="3.40.30.10">
    <property type="entry name" value="Glutaredoxin"/>
    <property type="match status" value="1"/>
</dbReference>
<accession>A0ABW5P3I1</accession>
<keyword evidence="2" id="KW-1185">Reference proteome</keyword>
<sequence length="114" mass="12363">MTPRYFRTSGHLLVCGGATCQQKGSPLLYKALWNALETQSLAYYKKGGSVRLTQSGCLGACGSGPAVCAYRTRPEGGLEEGWYAAVDFPLALRLARTMHEGQPLPGEHRYGPEQ</sequence>
<evidence type="ECO:0000313" key="2">
    <source>
        <dbReference type="Proteomes" id="UP001597475"/>
    </source>
</evidence>